<dbReference type="OrthoDB" id="3352408at2759"/>
<feature type="transmembrane region" description="Helical" evidence="23">
    <location>
        <begin position="315"/>
        <end position="336"/>
    </location>
</feature>
<keyword evidence="6 23" id="KW-0812">Transmembrane</keyword>
<evidence type="ECO:0000313" key="26">
    <source>
        <dbReference type="Proteomes" id="UP000717696"/>
    </source>
</evidence>
<dbReference type="AlphaFoldDB" id="A0A9P9F2A0"/>
<dbReference type="InterPro" id="IPR044492">
    <property type="entry name" value="P_typ_ATPase_HD_dom"/>
</dbReference>
<dbReference type="GO" id="GO:0006813">
    <property type="term" value="P:potassium ion transport"/>
    <property type="evidence" value="ECO:0007669"/>
    <property type="project" value="UniProtKB-KW"/>
</dbReference>
<dbReference type="InterPro" id="IPR023214">
    <property type="entry name" value="HAD_sf"/>
</dbReference>
<evidence type="ECO:0000256" key="22">
    <source>
        <dbReference type="SAM" id="MobiDB-lite"/>
    </source>
</evidence>
<keyword evidence="14" id="KW-0915">Sodium</keyword>
<dbReference type="InterPro" id="IPR018303">
    <property type="entry name" value="ATPase_P-typ_P_site"/>
</dbReference>
<evidence type="ECO:0000256" key="3">
    <source>
        <dbReference type="ARBA" id="ARBA00022448"/>
    </source>
</evidence>
<evidence type="ECO:0000256" key="23">
    <source>
        <dbReference type="SAM" id="Phobius"/>
    </source>
</evidence>
<dbReference type="GO" id="GO:0005524">
    <property type="term" value="F:ATP binding"/>
    <property type="evidence" value="ECO:0007669"/>
    <property type="project" value="UniProtKB-KW"/>
</dbReference>
<dbReference type="Gene3D" id="3.40.50.1000">
    <property type="entry name" value="HAD superfamily/HAD-like"/>
    <property type="match status" value="1"/>
</dbReference>
<evidence type="ECO:0000256" key="2">
    <source>
        <dbReference type="ARBA" id="ARBA00004651"/>
    </source>
</evidence>
<keyword evidence="8" id="KW-0547">Nucleotide-binding</keyword>
<dbReference type="Gene3D" id="2.70.150.10">
    <property type="entry name" value="Calcium-transporting ATPase, cytoplasmic transduction domain A"/>
    <property type="match status" value="1"/>
</dbReference>
<evidence type="ECO:0000256" key="1">
    <source>
        <dbReference type="ARBA" id="ARBA00001946"/>
    </source>
</evidence>
<keyword evidence="3" id="KW-0813">Transport</keyword>
<keyword evidence="11" id="KW-0630">Potassium</keyword>
<feature type="transmembrane region" description="Helical" evidence="23">
    <location>
        <begin position="342"/>
        <end position="367"/>
    </location>
</feature>
<feature type="domain" description="Cation-transporting P-type ATPase N-terminal" evidence="24">
    <location>
        <begin position="38"/>
        <end position="112"/>
    </location>
</feature>
<comment type="cofactor">
    <cofactor evidence="1">
        <name>Mg(2+)</name>
        <dbReference type="ChEBI" id="CHEBI:18420"/>
    </cofactor>
</comment>
<evidence type="ECO:0000259" key="24">
    <source>
        <dbReference type="SMART" id="SM00831"/>
    </source>
</evidence>
<dbReference type="Pfam" id="PF13246">
    <property type="entry name" value="Cation_ATPase"/>
    <property type="match status" value="1"/>
</dbReference>
<evidence type="ECO:0000256" key="9">
    <source>
        <dbReference type="ARBA" id="ARBA00022840"/>
    </source>
</evidence>
<keyword evidence="7" id="KW-0479">Metal-binding</keyword>
<dbReference type="InterPro" id="IPR004014">
    <property type="entry name" value="ATPase_P-typ_cation-transptr_N"/>
</dbReference>
<comment type="subcellular location">
    <subcellularLocation>
        <location evidence="2">Cell membrane</location>
        <topology evidence="2">Multi-pass membrane protein</topology>
    </subcellularLocation>
</comment>
<dbReference type="SUPFAM" id="SSF81653">
    <property type="entry name" value="Calcium ATPase, transduction domain A"/>
    <property type="match status" value="1"/>
</dbReference>
<keyword evidence="5" id="KW-0633">Potassium transport</keyword>
<dbReference type="PROSITE" id="PS00154">
    <property type="entry name" value="ATPASE_E1_E2"/>
    <property type="match status" value="1"/>
</dbReference>
<dbReference type="Pfam" id="PF00689">
    <property type="entry name" value="Cation_ATPase_C"/>
    <property type="match status" value="1"/>
</dbReference>
<dbReference type="InterPro" id="IPR059000">
    <property type="entry name" value="ATPase_P-type_domA"/>
</dbReference>
<dbReference type="Pfam" id="PF00122">
    <property type="entry name" value="E1-E2_ATPase"/>
    <property type="match status" value="1"/>
</dbReference>
<evidence type="ECO:0000256" key="19">
    <source>
        <dbReference type="ARBA" id="ARBA00035029"/>
    </source>
</evidence>
<dbReference type="InterPro" id="IPR006068">
    <property type="entry name" value="ATPase_P-typ_cation-transptr_C"/>
</dbReference>
<feature type="transmembrane region" description="Helical" evidence="23">
    <location>
        <begin position="811"/>
        <end position="832"/>
    </location>
</feature>
<feature type="transmembrane region" description="Helical" evidence="23">
    <location>
        <begin position="984"/>
        <end position="1004"/>
    </location>
</feature>
<evidence type="ECO:0000313" key="25">
    <source>
        <dbReference type="EMBL" id="KAH7150443.1"/>
    </source>
</evidence>
<evidence type="ECO:0000256" key="12">
    <source>
        <dbReference type="ARBA" id="ARBA00022967"/>
    </source>
</evidence>
<keyword evidence="4" id="KW-1003">Cell membrane</keyword>
<evidence type="ECO:0000256" key="14">
    <source>
        <dbReference type="ARBA" id="ARBA00023053"/>
    </source>
</evidence>
<feature type="transmembrane region" description="Helical" evidence="23">
    <location>
        <begin position="893"/>
        <end position="914"/>
    </location>
</feature>
<feature type="transmembrane region" description="Helical" evidence="23">
    <location>
        <begin position="934"/>
        <end position="955"/>
    </location>
</feature>
<proteinExistence type="inferred from homology"/>
<dbReference type="FunFam" id="3.40.50.1000:FF:000047">
    <property type="entry name" value="Sodium P-type ATPase"/>
    <property type="match status" value="1"/>
</dbReference>
<keyword evidence="26" id="KW-1185">Reference proteome</keyword>
<name>A0A9P9F2A0_9HYPO</name>
<feature type="region of interest" description="Disordered" evidence="22">
    <location>
        <begin position="1"/>
        <end position="32"/>
    </location>
</feature>
<dbReference type="SFLD" id="SFLDG00002">
    <property type="entry name" value="C1.7:_P-type_atpase_like"/>
    <property type="match status" value="1"/>
</dbReference>
<keyword evidence="17" id="KW-0739">Sodium transport</keyword>
<accession>A0A9P9F2A0</accession>
<dbReference type="GO" id="GO:0016887">
    <property type="term" value="F:ATP hydrolysis activity"/>
    <property type="evidence" value="ECO:0007669"/>
    <property type="project" value="InterPro"/>
</dbReference>
<comment type="catalytic activity">
    <reaction evidence="20">
        <text>K(+)(in) + ATP + H2O = K(+)(out) + ADP + phosphate + H(+)</text>
        <dbReference type="Rhea" id="RHEA:75815"/>
        <dbReference type="ChEBI" id="CHEBI:15377"/>
        <dbReference type="ChEBI" id="CHEBI:15378"/>
        <dbReference type="ChEBI" id="CHEBI:29103"/>
        <dbReference type="ChEBI" id="CHEBI:30616"/>
        <dbReference type="ChEBI" id="CHEBI:43474"/>
        <dbReference type="ChEBI" id="CHEBI:456216"/>
    </reaction>
</comment>
<comment type="catalytic activity">
    <reaction evidence="21">
        <text>Na(+)(in) + ATP + H2O = Na(+)(out) + ADP + phosphate + H(+)</text>
        <dbReference type="Rhea" id="RHEA:14633"/>
        <dbReference type="ChEBI" id="CHEBI:15377"/>
        <dbReference type="ChEBI" id="CHEBI:15378"/>
        <dbReference type="ChEBI" id="CHEBI:29101"/>
        <dbReference type="ChEBI" id="CHEBI:30616"/>
        <dbReference type="ChEBI" id="CHEBI:43474"/>
        <dbReference type="ChEBI" id="CHEBI:456216"/>
        <dbReference type="EC" id="7.2.2.3"/>
    </reaction>
    <physiologicalReaction direction="left-to-right" evidence="21">
        <dbReference type="Rhea" id="RHEA:14634"/>
    </physiologicalReaction>
</comment>
<dbReference type="EC" id="7.2.2.3" evidence="19"/>
<keyword evidence="15" id="KW-0406">Ion transport</keyword>
<evidence type="ECO:0000256" key="15">
    <source>
        <dbReference type="ARBA" id="ARBA00023065"/>
    </source>
</evidence>
<dbReference type="InterPro" id="IPR001757">
    <property type="entry name" value="P_typ_ATPase"/>
</dbReference>
<dbReference type="InterPro" id="IPR006414">
    <property type="entry name" value="P-type_ATPase_IID"/>
</dbReference>
<keyword evidence="10" id="KW-0460">Magnesium</keyword>
<dbReference type="NCBIfam" id="TIGR01494">
    <property type="entry name" value="ATPase_P-type"/>
    <property type="match status" value="2"/>
</dbReference>
<comment type="caution">
    <text evidence="25">The sequence shown here is derived from an EMBL/GenBank/DDBJ whole genome shotgun (WGS) entry which is preliminary data.</text>
</comment>
<keyword evidence="12" id="KW-1278">Translocase</keyword>
<evidence type="ECO:0000256" key="16">
    <source>
        <dbReference type="ARBA" id="ARBA00023136"/>
    </source>
</evidence>
<feature type="transmembrane region" description="Helical" evidence="23">
    <location>
        <begin position="1019"/>
        <end position="1039"/>
    </location>
</feature>
<keyword evidence="13 23" id="KW-1133">Transmembrane helix</keyword>
<dbReference type="SUPFAM" id="SSF56784">
    <property type="entry name" value="HAD-like"/>
    <property type="match status" value="1"/>
</dbReference>
<evidence type="ECO:0000256" key="13">
    <source>
        <dbReference type="ARBA" id="ARBA00022989"/>
    </source>
</evidence>
<dbReference type="InterPro" id="IPR008250">
    <property type="entry name" value="ATPase_P-typ_transduc_dom_A_sf"/>
</dbReference>
<dbReference type="FunFam" id="1.20.1110.10:FF:000015">
    <property type="entry name" value="Sodium ion P-type ATPase"/>
    <property type="match status" value="1"/>
</dbReference>
<comment type="similarity">
    <text evidence="18">Belongs to the cation transport ATPase (P-type) (TC 3.A.3) family. Type IID subfamily.</text>
</comment>
<gene>
    <name evidence="25" type="ORF">B0J13DRAFT_674114</name>
</gene>
<dbReference type="SMART" id="SM00831">
    <property type="entry name" value="Cation_ATPase_N"/>
    <property type="match status" value="1"/>
</dbReference>
<feature type="transmembrane region" description="Helical" evidence="23">
    <location>
        <begin position="243"/>
        <end position="261"/>
    </location>
</feature>
<dbReference type="PANTHER" id="PTHR42861">
    <property type="entry name" value="CALCIUM-TRANSPORTING ATPASE"/>
    <property type="match status" value="1"/>
</dbReference>
<dbReference type="SFLD" id="SFLDF00027">
    <property type="entry name" value="p-type_atpase"/>
    <property type="match status" value="1"/>
</dbReference>
<dbReference type="SFLD" id="SFLDS00003">
    <property type="entry name" value="Haloacid_Dehalogenase"/>
    <property type="match status" value="1"/>
</dbReference>
<evidence type="ECO:0000256" key="4">
    <source>
        <dbReference type="ARBA" id="ARBA00022475"/>
    </source>
</evidence>
<protein>
    <recommendedName>
        <fullName evidence="19">P-type Na(+) transporter</fullName>
        <ecNumber evidence="19">7.2.2.3</ecNumber>
    </recommendedName>
</protein>
<dbReference type="Gene3D" id="1.20.1110.10">
    <property type="entry name" value="Calcium-transporting ATPase, transmembrane domain"/>
    <property type="match status" value="2"/>
</dbReference>
<evidence type="ECO:0000256" key="5">
    <source>
        <dbReference type="ARBA" id="ARBA00022538"/>
    </source>
</evidence>
<evidence type="ECO:0000256" key="17">
    <source>
        <dbReference type="ARBA" id="ARBA00023201"/>
    </source>
</evidence>
<keyword evidence="9" id="KW-0067">ATP-binding</keyword>
<dbReference type="EMBL" id="JAGMUU010000006">
    <property type="protein sequence ID" value="KAH7150443.1"/>
    <property type="molecule type" value="Genomic_DNA"/>
</dbReference>
<feature type="transmembrane region" description="Helical" evidence="23">
    <location>
        <begin position="116"/>
        <end position="132"/>
    </location>
</feature>
<evidence type="ECO:0000256" key="7">
    <source>
        <dbReference type="ARBA" id="ARBA00022723"/>
    </source>
</evidence>
<dbReference type="NCBIfam" id="TIGR01523">
    <property type="entry name" value="ATPase-IID_K-Na"/>
    <property type="match status" value="1"/>
</dbReference>
<evidence type="ECO:0000256" key="6">
    <source>
        <dbReference type="ARBA" id="ARBA00022692"/>
    </source>
</evidence>
<feature type="transmembrane region" description="Helical" evidence="23">
    <location>
        <begin position="281"/>
        <end position="303"/>
    </location>
</feature>
<organism evidence="25 26">
    <name type="scientific">Dactylonectria estremocensis</name>
    <dbReference type="NCBI Taxonomy" id="1079267"/>
    <lineage>
        <taxon>Eukaryota</taxon>
        <taxon>Fungi</taxon>
        <taxon>Dikarya</taxon>
        <taxon>Ascomycota</taxon>
        <taxon>Pezizomycotina</taxon>
        <taxon>Sordariomycetes</taxon>
        <taxon>Hypocreomycetidae</taxon>
        <taxon>Hypocreales</taxon>
        <taxon>Nectriaceae</taxon>
        <taxon>Dactylonectria</taxon>
    </lineage>
</organism>
<feature type="transmembrane region" description="Helical" evidence="23">
    <location>
        <begin position="838"/>
        <end position="858"/>
    </location>
</feature>
<evidence type="ECO:0000256" key="10">
    <source>
        <dbReference type="ARBA" id="ARBA00022842"/>
    </source>
</evidence>
<dbReference type="InterPro" id="IPR036412">
    <property type="entry name" value="HAD-like_sf"/>
</dbReference>
<dbReference type="PRINTS" id="PR00119">
    <property type="entry name" value="CATATPASE"/>
</dbReference>
<dbReference type="GO" id="GO:0008554">
    <property type="term" value="F:P-type sodium transporter activity"/>
    <property type="evidence" value="ECO:0007669"/>
    <property type="project" value="UniProtKB-EC"/>
</dbReference>
<keyword evidence="16 23" id="KW-0472">Membrane</keyword>
<evidence type="ECO:0000256" key="21">
    <source>
        <dbReference type="ARBA" id="ARBA00049499"/>
    </source>
</evidence>
<dbReference type="InterPro" id="IPR023299">
    <property type="entry name" value="ATPase_P-typ_cyto_dom_N"/>
</dbReference>
<dbReference type="Pfam" id="PF00690">
    <property type="entry name" value="Cation_ATPase_N"/>
    <property type="match status" value="1"/>
</dbReference>
<dbReference type="Proteomes" id="UP000717696">
    <property type="component" value="Unassembled WGS sequence"/>
</dbReference>
<dbReference type="FunFam" id="3.40.1110.10:FF:000039">
    <property type="entry name" value="Sodium P-type ATPase"/>
    <property type="match status" value="1"/>
</dbReference>
<evidence type="ECO:0000256" key="18">
    <source>
        <dbReference type="ARBA" id="ARBA00035017"/>
    </source>
</evidence>
<dbReference type="SUPFAM" id="SSF81665">
    <property type="entry name" value="Calcium ATPase, transmembrane domain M"/>
    <property type="match status" value="1"/>
</dbReference>
<dbReference type="Gene3D" id="3.40.1110.10">
    <property type="entry name" value="Calcium-transporting ATPase, cytoplasmic domain N"/>
    <property type="match status" value="1"/>
</dbReference>
<evidence type="ECO:0000256" key="8">
    <source>
        <dbReference type="ARBA" id="ARBA00022741"/>
    </source>
</evidence>
<evidence type="ECO:0000256" key="20">
    <source>
        <dbReference type="ARBA" id="ARBA00048599"/>
    </source>
</evidence>
<sequence>MSLEEASQPPPSEGIMSKSIQDHGDHISGQSNVPISRPAHALSANEVAHELQTNTSTGLSPEEATQLLTKYGSNELEKGKGVQPLQILIAQIVNAMTLVLLLALAASFAIQAWVEGGVLGGLILINIVIGFLQDLQAARTIASLESLNSPTARVIRAGQSQIANVADLVPGDVLDLKTGDVVPADARLLDSVNLEVDEALLTGESLPVRKDPEVTYDEDDVGPGDRLNVVFSSTTITKGRGRAVVFATGMYTEIGAIAAALRVEDGKKSVLKRDEDGNASVIAYLVFWCLQVWEFGGRFLGLTVGTPLQRKLSRLFLYIFVFAIICTLIVLGANKFQGRRDVIIYGVATALGTLPVTLILVLTITMAAGTKVMVQRHVLVRNMRSLEALGGVTAICSDKTGTLTQGKMVMRMAWLPGHGTYQVDTASDPYNPEAGAVKFTDAEPTAMGSEKHEIASITPSNEVEAHSSVQRYLEVASFANLATVQKGDAENPEGSGEWIATGDPTEIAIRVFVERFGQRSVVNHDGWKQLAEFPFDSSVKKMSVLCQESASGSIHVFTKGAVERVIGSCSTMSTYTDASAPITEQCKEQILANMEALASQGLRVLALASRSDVRTVSEAEIKAGTIKRDEFEHDLVFRGLVGIYDPPRPESRPSVFKCHQAGISVHMLTGDHPETARAIAKEVGILPARMELLRQDVVKTLVMTAHDFDRLTDDEVDQLPQLPLVVARCAPNTKVRMIDALHRRGQYVAMTGDGVNDSPSLKRADVGIAMGLAGSDVAKSASDIVLTDDNFASILNAVEEGRRIFDNVQKFMLHVLAANTGFVTTLLVGLAYKDSQGISIFQITPIEILFMLLVAGAFTETGLGFESATPDILDRPPQSLKYGVFTPEFMADIFAYGILMAVCLLSSFAIVLFGMNDGQLGSDCNIEYSESCNAVFRARTTCFSSMMWIFLLFGWELVDSRRSFLDGAFTDTKTWANRLWRNKFLFWSVVIGFASIVPTIYIPVLNHSVFLHYNIDREWGIIVAMTMLFFAGAESYKWAKRVYLRRNNMMSQKGKGSGEEDLEARVFEQFYNSDMSSETLS</sequence>
<dbReference type="GO" id="GO:0046872">
    <property type="term" value="F:metal ion binding"/>
    <property type="evidence" value="ECO:0007669"/>
    <property type="project" value="UniProtKB-KW"/>
</dbReference>
<dbReference type="InterPro" id="IPR023298">
    <property type="entry name" value="ATPase_P-typ_TM_dom_sf"/>
</dbReference>
<dbReference type="GO" id="GO:0005886">
    <property type="term" value="C:plasma membrane"/>
    <property type="evidence" value="ECO:0007669"/>
    <property type="project" value="UniProtKB-SubCell"/>
</dbReference>
<reference evidence="25" key="1">
    <citation type="journal article" date="2021" name="Nat. Commun.">
        <title>Genetic determinants of endophytism in the Arabidopsis root mycobiome.</title>
        <authorList>
            <person name="Mesny F."/>
            <person name="Miyauchi S."/>
            <person name="Thiergart T."/>
            <person name="Pickel B."/>
            <person name="Atanasova L."/>
            <person name="Karlsson M."/>
            <person name="Huettel B."/>
            <person name="Barry K.W."/>
            <person name="Haridas S."/>
            <person name="Chen C."/>
            <person name="Bauer D."/>
            <person name="Andreopoulos W."/>
            <person name="Pangilinan J."/>
            <person name="LaButti K."/>
            <person name="Riley R."/>
            <person name="Lipzen A."/>
            <person name="Clum A."/>
            <person name="Drula E."/>
            <person name="Henrissat B."/>
            <person name="Kohler A."/>
            <person name="Grigoriev I.V."/>
            <person name="Martin F.M."/>
            <person name="Hacquard S."/>
        </authorList>
    </citation>
    <scope>NUCLEOTIDE SEQUENCE</scope>
    <source>
        <strain evidence="25">MPI-CAGE-AT-0021</strain>
    </source>
</reference>
<dbReference type="SUPFAM" id="SSF81660">
    <property type="entry name" value="Metal cation-transporting ATPase, ATP-binding domain N"/>
    <property type="match status" value="1"/>
</dbReference>
<feature type="transmembrane region" description="Helical" evidence="23">
    <location>
        <begin position="87"/>
        <end position="110"/>
    </location>
</feature>
<dbReference type="FunFam" id="3.40.50.1000:FF:000001">
    <property type="entry name" value="Phospholipid-transporting ATPase IC"/>
    <property type="match status" value="1"/>
</dbReference>
<evidence type="ECO:0000256" key="11">
    <source>
        <dbReference type="ARBA" id="ARBA00022958"/>
    </source>
</evidence>